<gene>
    <name evidence="1" type="ORF">SSOG_08802</name>
</gene>
<protein>
    <submittedName>
        <fullName evidence="1">Uncharacterized protein</fullName>
    </submittedName>
</protein>
<evidence type="ECO:0000313" key="1">
    <source>
        <dbReference type="EMBL" id="EFL29088.1"/>
    </source>
</evidence>
<reference evidence="1 2" key="1">
    <citation type="submission" date="2009-02" db="EMBL/GenBank/DDBJ databases">
        <title>Annotation of Streptomyces hygroscopicus strain ATCC 53653.</title>
        <authorList>
            <consortium name="The Broad Institute Genome Sequencing Platform"/>
            <consortium name="Broad Institute Microbial Sequencing Center"/>
            <person name="Fischbach M."/>
            <person name="Godfrey P."/>
            <person name="Ward D."/>
            <person name="Young S."/>
            <person name="Zeng Q."/>
            <person name="Koehrsen M."/>
            <person name="Alvarado L."/>
            <person name="Berlin A.M."/>
            <person name="Bochicchio J."/>
            <person name="Borenstein D."/>
            <person name="Chapman S.B."/>
            <person name="Chen Z."/>
            <person name="Engels R."/>
            <person name="Freedman E."/>
            <person name="Gellesch M."/>
            <person name="Goldberg J."/>
            <person name="Griggs A."/>
            <person name="Gujja S."/>
            <person name="Heilman E.R."/>
            <person name="Heiman D.I."/>
            <person name="Hepburn T.A."/>
            <person name="Howarth C."/>
            <person name="Jen D."/>
            <person name="Larson L."/>
            <person name="Lewis B."/>
            <person name="Mehta T."/>
            <person name="Park D."/>
            <person name="Pearson M."/>
            <person name="Richards J."/>
            <person name="Roberts A."/>
            <person name="Saif S."/>
            <person name="Shea T.D."/>
            <person name="Shenoy N."/>
            <person name="Sisk P."/>
            <person name="Stolte C."/>
            <person name="Sykes S.N."/>
            <person name="Thomson T."/>
            <person name="Walk T."/>
            <person name="White J."/>
            <person name="Yandava C."/>
            <person name="Straight P."/>
            <person name="Clardy J."/>
            <person name="Hung D."/>
            <person name="Kolter R."/>
            <person name="Mekalanos J."/>
            <person name="Walker S."/>
            <person name="Walsh C.T."/>
            <person name="Wieland-Brown L.C."/>
            <person name="Haas B."/>
            <person name="Nusbaum C."/>
            <person name="Birren B."/>
        </authorList>
    </citation>
    <scope>NUCLEOTIDE SEQUENCE [LARGE SCALE GENOMIC DNA]</scope>
    <source>
        <strain evidence="1 2">ATCC 53653</strain>
    </source>
</reference>
<accession>D9WHG2</accession>
<dbReference type="RefSeq" id="WP_009720885.1">
    <property type="nucleotide sequence ID" value="NZ_GG657754.1"/>
</dbReference>
<keyword evidence="2" id="KW-1185">Reference proteome</keyword>
<dbReference type="Proteomes" id="UP000003963">
    <property type="component" value="Unassembled WGS sequence"/>
</dbReference>
<dbReference type="HOGENOM" id="CLU_2439503_0_0_11"/>
<sequence length="90" mass="9795">MYGFLEDHAAVERSVEEARRRCAAGDPAEALVLGRDLHWASGGEPVLEEFVWELLAAAYGALGRPALAGIAAAHHRHRELPRVDVLAPRC</sequence>
<organism evidence="1 2">
    <name type="scientific">Streptomyces himastatinicus ATCC 53653</name>
    <dbReference type="NCBI Taxonomy" id="457427"/>
    <lineage>
        <taxon>Bacteria</taxon>
        <taxon>Bacillati</taxon>
        <taxon>Actinomycetota</taxon>
        <taxon>Actinomycetes</taxon>
        <taxon>Kitasatosporales</taxon>
        <taxon>Streptomycetaceae</taxon>
        <taxon>Streptomyces</taxon>
        <taxon>Streptomyces violaceusniger group</taxon>
    </lineage>
</organism>
<name>D9WHG2_9ACTN</name>
<dbReference type="EMBL" id="GG657754">
    <property type="protein sequence ID" value="EFL29088.1"/>
    <property type="molecule type" value="Genomic_DNA"/>
</dbReference>
<proteinExistence type="predicted"/>
<dbReference type="OrthoDB" id="5493242at2"/>
<dbReference type="AlphaFoldDB" id="D9WHG2"/>
<evidence type="ECO:0000313" key="2">
    <source>
        <dbReference type="Proteomes" id="UP000003963"/>
    </source>
</evidence>